<dbReference type="PANTHER" id="PTHR44665">
    <property type="entry name" value="DNAJ HOMOLOG SUBFAMILY C MEMBER 14"/>
    <property type="match status" value="1"/>
</dbReference>
<dbReference type="KEGG" id="nvi:100114549"/>
<name>A0A7M7R038_NASVI</name>
<feature type="compositionally biased region" description="Basic and acidic residues" evidence="1">
    <location>
        <begin position="423"/>
        <end position="441"/>
    </location>
</feature>
<feature type="compositionally biased region" description="Basic residues" evidence="1">
    <location>
        <begin position="834"/>
        <end position="843"/>
    </location>
</feature>
<dbReference type="PANTHER" id="PTHR44665:SF1">
    <property type="entry name" value="DNAJ HOMOLOG SUBFAMILY C MEMBER 14"/>
    <property type="match status" value="1"/>
</dbReference>
<proteinExistence type="predicted"/>
<dbReference type="InterPro" id="IPR001623">
    <property type="entry name" value="DnaJ_domain"/>
</dbReference>
<dbReference type="PRINTS" id="PR00625">
    <property type="entry name" value="JDOMAIN"/>
</dbReference>
<dbReference type="AlphaFoldDB" id="A0A7M7R038"/>
<dbReference type="Pfam" id="PF00226">
    <property type="entry name" value="DnaJ"/>
    <property type="match status" value="1"/>
</dbReference>
<dbReference type="FunCoup" id="A0A7M7R038">
    <property type="interactions" value="186"/>
</dbReference>
<feature type="compositionally biased region" description="Polar residues" evidence="1">
    <location>
        <begin position="814"/>
        <end position="825"/>
    </location>
</feature>
<keyword evidence="4" id="KW-1185">Reference proteome</keyword>
<dbReference type="Pfam" id="PF14901">
    <property type="entry name" value="Jiv90"/>
    <property type="match status" value="1"/>
</dbReference>
<dbReference type="InterPro" id="IPR032843">
    <property type="entry name" value="Jiv"/>
</dbReference>
<dbReference type="OrthoDB" id="1507364at2759"/>
<feature type="compositionally biased region" description="Polar residues" evidence="1">
    <location>
        <begin position="336"/>
        <end position="346"/>
    </location>
</feature>
<feature type="region of interest" description="Disordered" evidence="1">
    <location>
        <begin position="335"/>
        <end position="460"/>
    </location>
</feature>
<dbReference type="InParanoid" id="A0A7M7R038"/>
<dbReference type="EnsemblMetazoa" id="XM_016987221">
    <property type="protein sequence ID" value="XP_016842710"/>
    <property type="gene ID" value="LOC100114549"/>
</dbReference>
<dbReference type="SMR" id="A0A7M7R038"/>
<dbReference type="Proteomes" id="UP000002358">
    <property type="component" value="Unassembled WGS sequence"/>
</dbReference>
<organism evidence="3 4">
    <name type="scientific">Nasonia vitripennis</name>
    <name type="common">Parasitic wasp</name>
    <dbReference type="NCBI Taxonomy" id="7425"/>
    <lineage>
        <taxon>Eukaryota</taxon>
        <taxon>Metazoa</taxon>
        <taxon>Ecdysozoa</taxon>
        <taxon>Arthropoda</taxon>
        <taxon>Hexapoda</taxon>
        <taxon>Insecta</taxon>
        <taxon>Pterygota</taxon>
        <taxon>Neoptera</taxon>
        <taxon>Endopterygota</taxon>
        <taxon>Hymenoptera</taxon>
        <taxon>Apocrita</taxon>
        <taxon>Proctotrupomorpha</taxon>
        <taxon>Chalcidoidea</taxon>
        <taxon>Pteromalidae</taxon>
        <taxon>Pteromalinae</taxon>
        <taxon>Nasonia</taxon>
    </lineage>
</organism>
<evidence type="ECO:0000256" key="1">
    <source>
        <dbReference type="SAM" id="MobiDB-lite"/>
    </source>
</evidence>
<evidence type="ECO:0000313" key="3">
    <source>
        <dbReference type="EnsemblMetazoa" id="XP_032457319"/>
    </source>
</evidence>
<dbReference type="InterPro" id="IPR052317">
    <property type="entry name" value="Viral_replicn-host_int_reg"/>
</dbReference>
<dbReference type="GeneID" id="100114549"/>
<dbReference type="RefSeq" id="XP_016842710.1">
    <property type="nucleotide sequence ID" value="XM_016987221.2"/>
</dbReference>
<sequence>MDDQQHSPPDYKQMSIEKLIEAMTSELGSGTRHVYNPLFGPQTQSHNWTDYTPSQMQHYMTNSTLHSNPSNVQPVNPISSPLFMPDIPPYNSSMTATTATTTTDTEPEESIYFPAQTLNRLGINENNDLIGTIEQFNNKMNNIASYTSNQGVIDQEYTPIGLFHSQPAQVPLSSSSINPNTNGKQLIDNLVGNWVPNQSGTYSPFGGSPNLTPVPQLTPEAKEIEELPRNPVDTQQKKPRIVAEVKPMRPSYSDVLTKSIPTPPSPLTTAPTKPKQESATKKVLSKNSKNKAKPAVLKRQNSSGSDEHGSPKIQLPKKASEKINSNLSRRWVSLDNLGSQTESSDLTFDRSDNFERKKSFKSSKKSEKGETLNNSKIQNNSTKNATNLQKRPIQINNNLNTTNSFSQTVSTDKIEKNQQANNKVKEEKKLIKEKSSKHSQAEKAQQIKKGQRNRKRENKDTAFKDVYKTASKYLNRWNKIGLKIFFWFLHLISDVVSMSANLLVQLGKCVWYHIVLYLKYSWFYIVSTFSKIRFLNAIGKQIDSWFGNSRFAFWRRLKSKSEEKEESTSWIRGGLETNIALPSTGEEAMKRLLACKGKDPYSILGVTPTCTDDDIKKYYKRQAFLVHPDKNNQPGAEEAFKILVHAFDIIGEPERRQAFDQTRQVEAAWGELSDLLSQLHRKMEQAANTIRCTNCGLRHKRIPTQRPCYAARFCAQCKIRHSAKEGDIWAESRVMGFLWHYYACMEGAVYDVTDWAACQAGNLKHLKANTHTVQYRIVLGQRPPPHNSSSSKKRSSDPNASKAEFEDFLNNLYNHSKAGTSNTAADPNAMKGDNRRRKTKRKK</sequence>
<dbReference type="EnsemblMetazoa" id="XM_031921590">
    <property type="protein sequence ID" value="XP_031777450"/>
    <property type="gene ID" value="LOC100114549"/>
</dbReference>
<feature type="region of interest" description="Disordered" evidence="1">
    <location>
        <begin position="223"/>
        <end position="321"/>
    </location>
</feature>
<dbReference type="SUPFAM" id="SSF46565">
    <property type="entry name" value="Chaperone J-domain"/>
    <property type="match status" value="1"/>
</dbReference>
<feature type="compositionally biased region" description="Polar residues" evidence="1">
    <location>
        <begin position="371"/>
        <end position="422"/>
    </location>
</feature>
<feature type="region of interest" description="Disordered" evidence="1">
    <location>
        <begin position="780"/>
        <end position="801"/>
    </location>
</feature>
<reference evidence="3" key="1">
    <citation type="submission" date="2021-01" db="UniProtKB">
        <authorList>
            <consortium name="EnsemblMetazoa"/>
        </authorList>
    </citation>
    <scope>IDENTIFICATION</scope>
</reference>
<dbReference type="CDD" id="cd06257">
    <property type="entry name" value="DnaJ"/>
    <property type="match status" value="1"/>
</dbReference>
<dbReference type="PROSITE" id="PS50076">
    <property type="entry name" value="DNAJ_2"/>
    <property type="match status" value="1"/>
</dbReference>
<dbReference type="Gene3D" id="1.10.287.110">
    <property type="entry name" value="DnaJ domain"/>
    <property type="match status" value="1"/>
</dbReference>
<dbReference type="EnsemblMetazoa" id="XM_008204236">
    <property type="protein sequence ID" value="XP_008202458"/>
    <property type="gene ID" value="LOC100114549"/>
</dbReference>
<feature type="compositionally biased region" description="Basic and acidic residues" evidence="1">
    <location>
        <begin position="347"/>
        <end position="357"/>
    </location>
</feature>
<accession>A0A7M7R038</accession>
<feature type="region of interest" description="Disordered" evidence="1">
    <location>
        <begin position="814"/>
        <end position="843"/>
    </location>
</feature>
<dbReference type="RefSeq" id="XP_031777450.1">
    <property type="nucleotide sequence ID" value="XM_031921590.2"/>
</dbReference>
<protein>
    <recommendedName>
        <fullName evidence="2">J domain-containing protein</fullName>
    </recommendedName>
</protein>
<dbReference type="RefSeq" id="XP_008202458.1">
    <property type="nucleotide sequence ID" value="XM_008204236.4"/>
</dbReference>
<evidence type="ECO:0000313" key="4">
    <source>
        <dbReference type="Proteomes" id="UP000002358"/>
    </source>
</evidence>
<dbReference type="InterPro" id="IPR036869">
    <property type="entry name" value="J_dom_sf"/>
</dbReference>
<feature type="domain" description="J" evidence="2">
    <location>
        <begin position="599"/>
        <end position="663"/>
    </location>
</feature>
<evidence type="ECO:0000259" key="2">
    <source>
        <dbReference type="PROSITE" id="PS50076"/>
    </source>
</evidence>
<dbReference type="SMART" id="SM00271">
    <property type="entry name" value="DnaJ"/>
    <property type="match status" value="1"/>
</dbReference>
<dbReference type="EnsemblMetazoa" id="XM_032601428">
    <property type="protein sequence ID" value="XP_032457319"/>
    <property type="gene ID" value="LOC100114549"/>
</dbReference>
<dbReference type="RefSeq" id="XP_032457319.1">
    <property type="nucleotide sequence ID" value="XM_032601428.1"/>
</dbReference>